<keyword evidence="1" id="KW-0496">Mitochondrion</keyword>
<geneLocation type="mitochondrion" evidence="1"/>
<accession>A0A101M239</accession>
<dbReference type="EMBL" id="LKAM01000002">
    <property type="protein sequence ID" value="KUM49497.1"/>
    <property type="molecule type" value="Genomic_DNA"/>
</dbReference>
<proteinExistence type="predicted"/>
<comment type="caution">
    <text evidence="1">The sequence shown here is derived from an EMBL/GenBank/DDBJ whole genome shotgun (WGS) entry which is preliminary data.</text>
</comment>
<evidence type="ECO:0000313" key="1">
    <source>
        <dbReference type="EMBL" id="KUM49497.1"/>
    </source>
</evidence>
<reference evidence="1" key="1">
    <citation type="journal article" date="2015" name="Genome Biol. Evol.">
        <title>Organellar Genomes of White Spruce (Picea glauca): Assembly and Annotation.</title>
        <authorList>
            <person name="Jackman S.D."/>
            <person name="Warren R.L."/>
            <person name="Gibb E.A."/>
            <person name="Vandervalk B.P."/>
            <person name="Mohamadi H."/>
            <person name="Chu J."/>
            <person name="Raymond A."/>
            <person name="Pleasance S."/>
            <person name="Coope R."/>
            <person name="Wildung M.R."/>
            <person name="Ritland C.E."/>
            <person name="Bousquet J."/>
            <person name="Jones S.J."/>
            <person name="Bohlmann J."/>
            <person name="Birol I."/>
        </authorList>
    </citation>
    <scope>NUCLEOTIDE SEQUENCE [LARGE SCALE GENOMIC DNA]</scope>
    <source>
        <tissue evidence="1">Flushing bud</tissue>
    </source>
</reference>
<dbReference type="AlphaFoldDB" id="A0A101M239"/>
<gene>
    <name evidence="1" type="ORF">ABT39_MTgene2721</name>
</gene>
<protein>
    <submittedName>
        <fullName evidence="1">Uncharacterized protein</fullName>
    </submittedName>
</protein>
<sequence length="90" mass="10726">MIKPLHLPHNWARNPLWDLYMELDMRLDIYLPLWLAPHLDQLKWVMYFLLLLTLPSLLALNHLPLDPAMEPNEGMRSEVIDQLQQDQLSQ</sequence>
<organism evidence="1">
    <name type="scientific">Picea glauca</name>
    <name type="common">White spruce</name>
    <name type="synonym">Pinus glauca</name>
    <dbReference type="NCBI Taxonomy" id="3330"/>
    <lineage>
        <taxon>Eukaryota</taxon>
        <taxon>Viridiplantae</taxon>
        <taxon>Streptophyta</taxon>
        <taxon>Embryophyta</taxon>
        <taxon>Tracheophyta</taxon>
        <taxon>Spermatophyta</taxon>
        <taxon>Pinopsida</taxon>
        <taxon>Pinidae</taxon>
        <taxon>Conifers I</taxon>
        <taxon>Pinales</taxon>
        <taxon>Pinaceae</taxon>
        <taxon>Picea</taxon>
    </lineage>
</organism>
<name>A0A101M239_PICGL</name>